<feature type="compositionally biased region" description="Pro residues" evidence="1">
    <location>
        <begin position="85"/>
        <end position="97"/>
    </location>
</feature>
<dbReference type="EMBL" id="LGRX02015160">
    <property type="protein sequence ID" value="KAK3263681.1"/>
    <property type="molecule type" value="Genomic_DNA"/>
</dbReference>
<protein>
    <submittedName>
        <fullName evidence="3">Uncharacterized protein</fullName>
    </submittedName>
</protein>
<accession>A0AAE0FPK0</accession>
<feature type="compositionally biased region" description="Low complexity" evidence="1">
    <location>
        <begin position="56"/>
        <end position="66"/>
    </location>
</feature>
<evidence type="ECO:0000256" key="2">
    <source>
        <dbReference type="SAM" id="Phobius"/>
    </source>
</evidence>
<evidence type="ECO:0000313" key="3">
    <source>
        <dbReference type="EMBL" id="KAK3263681.1"/>
    </source>
</evidence>
<dbReference type="AlphaFoldDB" id="A0AAE0FPK0"/>
<feature type="compositionally biased region" description="Polar residues" evidence="1">
    <location>
        <begin position="293"/>
        <end position="305"/>
    </location>
</feature>
<name>A0AAE0FPK0_9CHLO</name>
<feature type="region of interest" description="Disordered" evidence="1">
    <location>
        <begin position="56"/>
        <end position="120"/>
    </location>
</feature>
<feature type="compositionally biased region" description="Basic residues" evidence="1">
    <location>
        <begin position="282"/>
        <end position="292"/>
    </location>
</feature>
<dbReference type="Proteomes" id="UP001190700">
    <property type="component" value="Unassembled WGS sequence"/>
</dbReference>
<feature type="compositionally biased region" description="Low complexity" evidence="1">
    <location>
        <begin position="73"/>
        <end position="84"/>
    </location>
</feature>
<evidence type="ECO:0000313" key="4">
    <source>
        <dbReference type="Proteomes" id="UP001190700"/>
    </source>
</evidence>
<keyword evidence="4" id="KW-1185">Reference proteome</keyword>
<feature type="compositionally biased region" description="Acidic residues" evidence="1">
    <location>
        <begin position="104"/>
        <end position="113"/>
    </location>
</feature>
<comment type="caution">
    <text evidence="3">The sequence shown here is derived from an EMBL/GenBank/DDBJ whole genome shotgun (WGS) entry which is preliminary data.</text>
</comment>
<feature type="compositionally biased region" description="Low complexity" evidence="1">
    <location>
        <begin position="170"/>
        <end position="182"/>
    </location>
</feature>
<gene>
    <name evidence="3" type="ORF">CYMTET_27526</name>
</gene>
<keyword evidence="2" id="KW-1133">Transmembrane helix</keyword>
<reference evidence="3 4" key="1">
    <citation type="journal article" date="2015" name="Genome Biol. Evol.">
        <title>Comparative Genomics of a Bacterivorous Green Alga Reveals Evolutionary Causalities and Consequences of Phago-Mixotrophic Mode of Nutrition.</title>
        <authorList>
            <person name="Burns J.A."/>
            <person name="Paasch A."/>
            <person name="Narechania A."/>
            <person name="Kim E."/>
        </authorList>
    </citation>
    <scope>NUCLEOTIDE SEQUENCE [LARGE SCALE GENOMIC DNA]</scope>
    <source>
        <strain evidence="3 4">PLY_AMNH</strain>
    </source>
</reference>
<organism evidence="3 4">
    <name type="scientific">Cymbomonas tetramitiformis</name>
    <dbReference type="NCBI Taxonomy" id="36881"/>
    <lineage>
        <taxon>Eukaryota</taxon>
        <taxon>Viridiplantae</taxon>
        <taxon>Chlorophyta</taxon>
        <taxon>Pyramimonadophyceae</taxon>
        <taxon>Pyramimonadales</taxon>
        <taxon>Pyramimonadaceae</taxon>
        <taxon>Cymbomonas</taxon>
    </lineage>
</organism>
<feature type="region of interest" description="Disordered" evidence="1">
    <location>
        <begin position="161"/>
        <end position="345"/>
    </location>
</feature>
<sequence length="354" mass="36341">MSAADTFAAMLQESPGDLFTSATFANYGNVTTTNILTIVHTTSPTIATHELEVAIPPTSSSSLPSVSQPPPAVASISAPLDSSPPAQPDAPRPPPPIRVATPSPEDEGADDVDGDTKSDGQGEMMMWALGSGCIALAFTLGYAMITLFLGWSRKRASVSVQPSSDVKRSPAAAMPPAAAQPRPSHPAKKAAKFATQRGAGAGAGSSHARPPSPAVPIASLDKWVSGNSGKESSTSSEDEMSAMDVSQTKAPAQPPTQSPTHQLSFQPQPDVAERSNSSQKAQKAHPGKRSRRSYTNLAGRNNTAKAASPAPATLEPSEEGRRATATSMKMVSAQPHTKGASDGVVSTAVCAVDG</sequence>
<evidence type="ECO:0000256" key="1">
    <source>
        <dbReference type="SAM" id="MobiDB-lite"/>
    </source>
</evidence>
<keyword evidence="2" id="KW-0472">Membrane</keyword>
<proteinExistence type="predicted"/>
<feature type="compositionally biased region" description="Polar residues" evidence="1">
    <location>
        <begin position="258"/>
        <end position="267"/>
    </location>
</feature>
<feature type="transmembrane region" description="Helical" evidence="2">
    <location>
        <begin position="127"/>
        <end position="151"/>
    </location>
</feature>
<feature type="compositionally biased region" description="Low complexity" evidence="1">
    <location>
        <begin position="225"/>
        <end position="235"/>
    </location>
</feature>
<keyword evidence="2" id="KW-0812">Transmembrane</keyword>